<sequence length="140" mass="15092">MAIQHQLLQPLLFLLLLLLLLPDLSLCPGNAVFFSDTGPSLPQAAPTGGRGEDFPDLPDTAAEAEERELPGKGGDVIVLGGGFELNQDQGFGAKIRQDLMKQWGSDHNQLGTSGVVRETASSRYRQQPTITSHKTPDLFP</sequence>
<accession>A0AAV2KDG9</accession>
<feature type="chain" id="PRO_5043943113" evidence="2">
    <location>
        <begin position="27"/>
        <end position="140"/>
    </location>
</feature>
<keyword evidence="4" id="KW-1185">Reference proteome</keyword>
<dbReference type="EMBL" id="OZ035839">
    <property type="protein sequence ID" value="CAL1585960.1"/>
    <property type="molecule type" value="Genomic_DNA"/>
</dbReference>
<proteinExistence type="predicted"/>
<keyword evidence="2" id="KW-0732">Signal</keyword>
<evidence type="ECO:0000256" key="2">
    <source>
        <dbReference type="SAM" id="SignalP"/>
    </source>
</evidence>
<name>A0AAV2KDG9_KNICA</name>
<feature type="region of interest" description="Disordered" evidence="1">
    <location>
        <begin position="37"/>
        <end position="72"/>
    </location>
</feature>
<evidence type="ECO:0000256" key="1">
    <source>
        <dbReference type="SAM" id="MobiDB-lite"/>
    </source>
</evidence>
<protein>
    <submittedName>
        <fullName evidence="3">Uncharacterized protein</fullName>
    </submittedName>
</protein>
<feature type="signal peptide" evidence="2">
    <location>
        <begin position="1"/>
        <end position="26"/>
    </location>
</feature>
<reference evidence="3 4" key="1">
    <citation type="submission" date="2024-04" db="EMBL/GenBank/DDBJ databases">
        <authorList>
            <person name="Waldvogel A.-M."/>
            <person name="Schoenle A."/>
        </authorList>
    </citation>
    <scope>NUCLEOTIDE SEQUENCE [LARGE SCALE GENOMIC DNA]</scope>
</reference>
<dbReference type="Proteomes" id="UP001497482">
    <property type="component" value="Chromosome 17"/>
</dbReference>
<dbReference type="AlphaFoldDB" id="A0AAV2KDG9"/>
<organism evidence="3 4">
    <name type="scientific">Knipowitschia caucasica</name>
    <name type="common">Caucasian dwarf goby</name>
    <name type="synonym">Pomatoschistus caucasicus</name>
    <dbReference type="NCBI Taxonomy" id="637954"/>
    <lineage>
        <taxon>Eukaryota</taxon>
        <taxon>Metazoa</taxon>
        <taxon>Chordata</taxon>
        <taxon>Craniata</taxon>
        <taxon>Vertebrata</taxon>
        <taxon>Euteleostomi</taxon>
        <taxon>Actinopterygii</taxon>
        <taxon>Neopterygii</taxon>
        <taxon>Teleostei</taxon>
        <taxon>Neoteleostei</taxon>
        <taxon>Acanthomorphata</taxon>
        <taxon>Gobiaria</taxon>
        <taxon>Gobiiformes</taxon>
        <taxon>Gobioidei</taxon>
        <taxon>Gobiidae</taxon>
        <taxon>Gobiinae</taxon>
        <taxon>Knipowitschia</taxon>
    </lineage>
</organism>
<evidence type="ECO:0000313" key="4">
    <source>
        <dbReference type="Proteomes" id="UP001497482"/>
    </source>
</evidence>
<gene>
    <name evidence="3" type="ORF">KC01_LOCUS16117</name>
</gene>
<feature type="compositionally biased region" description="Polar residues" evidence="1">
    <location>
        <begin position="119"/>
        <end position="133"/>
    </location>
</feature>
<evidence type="ECO:0000313" key="3">
    <source>
        <dbReference type="EMBL" id="CAL1585960.1"/>
    </source>
</evidence>
<feature type="region of interest" description="Disordered" evidence="1">
    <location>
        <begin position="118"/>
        <end position="140"/>
    </location>
</feature>